<name>A0A918G4V6_9PSEU</name>
<dbReference type="EMBL" id="BMRB01000001">
    <property type="protein sequence ID" value="GGS17468.1"/>
    <property type="molecule type" value="Genomic_DNA"/>
</dbReference>
<comment type="caution">
    <text evidence="1">The sequence shown here is derived from an EMBL/GenBank/DDBJ whole genome shotgun (WGS) entry which is preliminary data.</text>
</comment>
<evidence type="ECO:0000313" key="2">
    <source>
        <dbReference type="Proteomes" id="UP000660680"/>
    </source>
</evidence>
<reference evidence="1" key="1">
    <citation type="journal article" date="2014" name="Int. J. Syst. Evol. Microbiol.">
        <title>Complete genome sequence of Corynebacterium casei LMG S-19264T (=DSM 44701T), isolated from a smear-ripened cheese.</title>
        <authorList>
            <consortium name="US DOE Joint Genome Institute (JGI-PGF)"/>
            <person name="Walter F."/>
            <person name="Albersmeier A."/>
            <person name="Kalinowski J."/>
            <person name="Ruckert C."/>
        </authorList>
    </citation>
    <scope>NUCLEOTIDE SEQUENCE</scope>
    <source>
        <strain evidence="1">JCM 3276</strain>
    </source>
</reference>
<protein>
    <submittedName>
        <fullName evidence="1">Uncharacterized protein</fullName>
    </submittedName>
</protein>
<keyword evidence="2" id="KW-1185">Reference proteome</keyword>
<dbReference type="SUPFAM" id="SSF82171">
    <property type="entry name" value="DPP6 N-terminal domain-like"/>
    <property type="match status" value="1"/>
</dbReference>
<dbReference type="Gene3D" id="2.120.10.30">
    <property type="entry name" value="TolB, C-terminal domain"/>
    <property type="match status" value="1"/>
</dbReference>
<dbReference type="InterPro" id="IPR011042">
    <property type="entry name" value="6-blade_b-propeller_TolB-like"/>
</dbReference>
<dbReference type="RefSeq" id="WP_189208831.1">
    <property type="nucleotide sequence ID" value="NZ_BMRB01000001.1"/>
</dbReference>
<gene>
    <name evidence="1" type="ORF">GCM10010171_07330</name>
</gene>
<proteinExistence type="predicted"/>
<sequence length="279" mass="30127">MSGIRVLDAADRLLISTDDGLVELDTTGRATPLGPAGGEARYLPGTRDVVYQDGPALMLRERGRTRRLVSADHAVELLGVLPGRVVYRANPRHRLLWDVMIRNVFVGEEQAVYTRGGDVRSASVSPNSRHIAIRLPRKLVLVDTMPVTEDDHVRLICPEQADGGHHHLSWLPDSARMIANADGEVSRYDVERDTWEPLVTGLPPDAVAVAAPDGRRLAIVDDGRVSFHHAGTGDFLRAAELDAHGAPVWTPDSTTVAVATADGAATVVAQSAFVRTIPL</sequence>
<dbReference type="AlphaFoldDB" id="A0A918G4V6"/>
<reference evidence="1" key="2">
    <citation type="submission" date="2020-09" db="EMBL/GenBank/DDBJ databases">
        <authorList>
            <person name="Sun Q."/>
            <person name="Ohkuma M."/>
        </authorList>
    </citation>
    <scope>NUCLEOTIDE SEQUENCE</scope>
    <source>
        <strain evidence="1">JCM 3276</strain>
    </source>
</reference>
<organism evidence="1 2">
    <name type="scientific">Actinokineospora fastidiosa</name>
    <dbReference type="NCBI Taxonomy" id="1816"/>
    <lineage>
        <taxon>Bacteria</taxon>
        <taxon>Bacillati</taxon>
        <taxon>Actinomycetota</taxon>
        <taxon>Actinomycetes</taxon>
        <taxon>Pseudonocardiales</taxon>
        <taxon>Pseudonocardiaceae</taxon>
        <taxon>Actinokineospora</taxon>
    </lineage>
</organism>
<dbReference type="Proteomes" id="UP000660680">
    <property type="component" value="Unassembled WGS sequence"/>
</dbReference>
<evidence type="ECO:0000313" key="1">
    <source>
        <dbReference type="EMBL" id="GGS17468.1"/>
    </source>
</evidence>
<accession>A0A918G4V6</accession>